<name>A0A841FQV6_9ACTN</name>
<dbReference type="InterPro" id="IPR016024">
    <property type="entry name" value="ARM-type_fold"/>
</dbReference>
<dbReference type="SUPFAM" id="SSF48371">
    <property type="entry name" value="ARM repeat"/>
    <property type="match status" value="1"/>
</dbReference>
<reference evidence="1 2" key="1">
    <citation type="submission" date="2020-08" db="EMBL/GenBank/DDBJ databases">
        <title>Genomic Encyclopedia of Type Strains, Phase IV (KMG-IV): sequencing the most valuable type-strain genomes for metagenomic binning, comparative biology and taxonomic classification.</title>
        <authorList>
            <person name="Goeker M."/>
        </authorList>
    </citation>
    <scope>NUCLEOTIDE SEQUENCE [LARGE SCALE GENOMIC DNA]</scope>
    <source>
        <strain evidence="1 2">YIM 65646</strain>
    </source>
</reference>
<organism evidence="1 2">
    <name type="scientific">Phytomonospora endophytica</name>
    <dbReference type="NCBI Taxonomy" id="714109"/>
    <lineage>
        <taxon>Bacteria</taxon>
        <taxon>Bacillati</taxon>
        <taxon>Actinomycetota</taxon>
        <taxon>Actinomycetes</taxon>
        <taxon>Micromonosporales</taxon>
        <taxon>Micromonosporaceae</taxon>
        <taxon>Phytomonospora</taxon>
    </lineage>
</organism>
<gene>
    <name evidence="1" type="ORF">HNR73_006329</name>
</gene>
<dbReference type="RefSeq" id="WP_184791234.1">
    <property type="nucleotide sequence ID" value="NZ_BONT01000010.1"/>
</dbReference>
<keyword evidence="2" id="KW-1185">Reference proteome</keyword>
<dbReference type="Gene3D" id="1.25.10.10">
    <property type="entry name" value="Leucine-rich Repeat Variant"/>
    <property type="match status" value="1"/>
</dbReference>
<dbReference type="EMBL" id="JACHGT010000016">
    <property type="protein sequence ID" value="MBB6038446.1"/>
    <property type="molecule type" value="Genomic_DNA"/>
</dbReference>
<comment type="caution">
    <text evidence="1">The sequence shown here is derived from an EMBL/GenBank/DDBJ whole genome shotgun (WGS) entry which is preliminary data.</text>
</comment>
<dbReference type="AlphaFoldDB" id="A0A841FQV6"/>
<sequence length="252" mass="28554">MAMFVHLTPRVTVDRVRRSGLRAGKRGGVFCFPLLTSYTLTHQWMRELGRWSRQRDLVAVDIRLPDAEPVSVGRYHAQPAEVTAAEAVARIRALDDPRGWEVFLPRGVSRREVHRIRGVSHGVGWRYRPDAHGTKPCTCMGCRVTGAYGAQRLLRRPFAVDKPPPPVRTLLARLEKTDPADVKAIVDVLDDLHGRRRGPIHLLAHLADHPDADVRRSLAYTIRRWRTPGVAEVLARLAEDPDEEVREWATED</sequence>
<proteinExistence type="predicted"/>
<dbReference type="InterPro" id="IPR011989">
    <property type="entry name" value="ARM-like"/>
</dbReference>
<dbReference type="Proteomes" id="UP000548476">
    <property type="component" value="Unassembled WGS sequence"/>
</dbReference>
<evidence type="ECO:0000313" key="1">
    <source>
        <dbReference type="EMBL" id="MBB6038446.1"/>
    </source>
</evidence>
<protein>
    <recommendedName>
        <fullName evidence="3">HEAT repeat domain-containing protein</fullName>
    </recommendedName>
</protein>
<evidence type="ECO:0008006" key="3">
    <source>
        <dbReference type="Google" id="ProtNLM"/>
    </source>
</evidence>
<dbReference type="Pfam" id="PF13646">
    <property type="entry name" value="HEAT_2"/>
    <property type="match status" value="1"/>
</dbReference>
<evidence type="ECO:0000313" key="2">
    <source>
        <dbReference type="Proteomes" id="UP000548476"/>
    </source>
</evidence>
<accession>A0A841FQV6</accession>